<dbReference type="PANTHER" id="PTHR21468:SF1">
    <property type="entry name" value="COILED-COIL DOMAIN-CONTAINING PROTEIN 83"/>
    <property type="match status" value="1"/>
</dbReference>
<dbReference type="InParanoid" id="A9VDP7"/>
<keyword evidence="1" id="KW-0175">Coiled coil</keyword>
<feature type="compositionally biased region" description="Polar residues" evidence="2">
    <location>
        <begin position="537"/>
        <end position="547"/>
    </location>
</feature>
<feature type="region of interest" description="Disordered" evidence="2">
    <location>
        <begin position="491"/>
        <end position="547"/>
    </location>
</feature>
<dbReference type="AlphaFoldDB" id="A9VDP7"/>
<feature type="compositionally biased region" description="Low complexity" evidence="2">
    <location>
        <begin position="495"/>
        <end position="523"/>
    </location>
</feature>
<feature type="region of interest" description="Disordered" evidence="2">
    <location>
        <begin position="279"/>
        <end position="356"/>
    </location>
</feature>
<evidence type="ECO:0000313" key="4">
    <source>
        <dbReference type="Proteomes" id="UP000001357"/>
    </source>
</evidence>
<feature type="coiled-coil region" evidence="1">
    <location>
        <begin position="107"/>
        <end position="180"/>
    </location>
</feature>
<gene>
    <name evidence="3" type="ORF">MONBRDRAFT_30341</name>
</gene>
<name>A9VDP7_MONBE</name>
<feature type="region of interest" description="Disordered" evidence="2">
    <location>
        <begin position="1"/>
        <end position="27"/>
    </location>
</feature>
<evidence type="ECO:0000313" key="3">
    <source>
        <dbReference type="EMBL" id="EDQ84357.1"/>
    </source>
</evidence>
<feature type="compositionally biased region" description="Basic residues" evidence="2">
    <location>
        <begin position="1"/>
        <end position="21"/>
    </location>
</feature>
<organism evidence="3 4">
    <name type="scientific">Monosiga brevicollis</name>
    <name type="common">Choanoflagellate</name>
    <dbReference type="NCBI Taxonomy" id="81824"/>
    <lineage>
        <taxon>Eukaryota</taxon>
        <taxon>Choanoflagellata</taxon>
        <taxon>Craspedida</taxon>
        <taxon>Salpingoecidae</taxon>
        <taxon>Monosiga</taxon>
    </lineage>
</organism>
<feature type="compositionally biased region" description="Polar residues" evidence="2">
    <location>
        <begin position="346"/>
        <end position="356"/>
    </location>
</feature>
<evidence type="ECO:0000256" key="2">
    <source>
        <dbReference type="SAM" id="MobiDB-lite"/>
    </source>
</evidence>
<feature type="coiled-coil region" evidence="1">
    <location>
        <begin position="233"/>
        <end position="260"/>
    </location>
</feature>
<feature type="compositionally biased region" description="Acidic residues" evidence="2">
    <location>
        <begin position="288"/>
        <end position="327"/>
    </location>
</feature>
<proteinExistence type="predicted"/>
<reference evidence="3 4" key="1">
    <citation type="journal article" date="2008" name="Nature">
        <title>The genome of the choanoflagellate Monosiga brevicollis and the origin of metazoans.</title>
        <authorList>
            <consortium name="JGI Sequencing"/>
            <person name="King N."/>
            <person name="Westbrook M.J."/>
            <person name="Young S.L."/>
            <person name="Kuo A."/>
            <person name="Abedin M."/>
            <person name="Chapman J."/>
            <person name="Fairclough S."/>
            <person name="Hellsten U."/>
            <person name="Isogai Y."/>
            <person name="Letunic I."/>
            <person name="Marr M."/>
            <person name="Pincus D."/>
            <person name="Putnam N."/>
            <person name="Rokas A."/>
            <person name="Wright K.J."/>
            <person name="Zuzow R."/>
            <person name="Dirks W."/>
            <person name="Good M."/>
            <person name="Goodstein D."/>
            <person name="Lemons D."/>
            <person name="Li W."/>
            <person name="Lyons J.B."/>
            <person name="Morris A."/>
            <person name="Nichols S."/>
            <person name="Richter D.J."/>
            <person name="Salamov A."/>
            <person name="Bork P."/>
            <person name="Lim W.A."/>
            <person name="Manning G."/>
            <person name="Miller W.T."/>
            <person name="McGinnis W."/>
            <person name="Shapiro H."/>
            <person name="Tjian R."/>
            <person name="Grigoriev I.V."/>
            <person name="Rokhsar D."/>
        </authorList>
    </citation>
    <scope>NUCLEOTIDE SEQUENCE [LARGE SCALE GENOMIC DNA]</scope>
    <source>
        <strain evidence="4">MX1 / ATCC 50154</strain>
    </source>
</reference>
<feature type="region of interest" description="Disordered" evidence="2">
    <location>
        <begin position="387"/>
        <end position="429"/>
    </location>
</feature>
<evidence type="ECO:0000256" key="1">
    <source>
        <dbReference type="SAM" id="Coils"/>
    </source>
</evidence>
<dbReference type="KEGG" id="mbr:MONBRDRAFT_30341"/>
<dbReference type="GeneID" id="5896105"/>
<sequence>MAPKKTKTGGKKKGTKSKGTKKAVEPKLSSMERFIQFSIQTRVDHCTALRQRRDELRAEDKQLNAQLETLRNDQLKKYSELRQSSMGQADQMSDFELQLDQKLQAVMHEKNQLVRELDNEVKALRIKLDEIDQDVVHRNHELQGLKEYAAVGQSELEKNIEVMRATIADMTQEHSELMQEFHDDFQASKERFTNNLSARMQRTKHRATEHAIARQGPREKAEHADRVWLRRELDTHSTERDKLEASCLQLEEENLRMLARLQGPGDLDTRFSSLEQYKRHSHHTYQIDIDDEDEDEDEDDAAEGHFDDDEGDEDEGEGEDENEDEDEEHIHSSSRGQEPNHLTGGQPLNLSGSWSRLSSRTATDSLNMEHLHPSITNSLSSLIRPQRSLGASGDSAHVSPSRLTRSPQGSRHGSHGARGTHVPASGHLDPLKHTATLAETQSGLGQLRLDKLGNPVYVREPGPHERTHEQDPIAQMESLKTLGPVALQRVASAQPGARGSASLRSSRSPSRMPSASPSRALPPFGNTIKAPLPAISTPGSPRSKTLS</sequence>
<dbReference type="Proteomes" id="UP000001357">
    <property type="component" value="Unassembled WGS sequence"/>
</dbReference>
<dbReference type="RefSeq" id="XP_001750853.1">
    <property type="nucleotide sequence ID" value="XM_001750801.1"/>
</dbReference>
<feature type="compositionally biased region" description="Polar residues" evidence="2">
    <location>
        <begin position="401"/>
        <end position="411"/>
    </location>
</feature>
<accession>A9VDP7</accession>
<keyword evidence="4" id="KW-1185">Reference proteome</keyword>
<protein>
    <submittedName>
        <fullName evidence="3">Uncharacterized protein</fullName>
    </submittedName>
</protein>
<dbReference type="InterPro" id="IPR026702">
    <property type="entry name" value="CCDC83"/>
</dbReference>
<dbReference type="EMBL" id="CH991589">
    <property type="protein sequence ID" value="EDQ84357.1"/>
    <property type="molecule type" value="Genomic_DNA"/>
</dbReference>
<feature type="coiled-coil region" evidence="1">
    <location>
        <begin position="46"/>
        <end position="73"/>
    </location>
</feature>
<dbReference type="PANTHER" id="PTHR21468">
    <property type="entry name" value="HSD9"/>
    <property type="match status" value="1"/>
</dbReference>